<dbReference type="SUPFAM" id="SSF48403">
    <property type="entry name" value="Ankyrin repeat"/>
    <property type="match status" value="1"/>
</dbReference>
<evidence type="ECO:0000256" key="1">
    <source>
        <dbReference type="ARBA" id="ARBA00022737"/>
    </source>
</evidence>
<gene>
    <name evidence="3" type="ORF">N7482_001197</name>
</gene>
<evidence type="ECO:0008006" key="5">
    <source>
        <dbReference type="Google" id="ProtNLM"/>
    </source>
</evidence>
<reference evidence="3" key="1">
    <citation type="submission" date="2022-11" db="EMBL/GenBank/DDBJ databases">
        <authorList>
            <person name="Petersen C."/>
        </authorList>
    </citation>
    <scope>NUCLEOTIDE SEQUENCE</scope>
    <source>
        <strain evidence="3">IBT 26290</strain>
    </source>
</reference>
<dbReference type="RefSeq" id="XP_056546928.1">
    <property type="nucleotide sequence ID" value="XM_056683322.1"/>
</dbReference>
<protein>
    <recommendedName>
        <fullName evidence="5">Ankyrin repeat protein</fullName>
    </recommendedName>
</protein>
<evidence type="ECO:0000256" key="2">
    <source>
        <dbReference type="ARBA" id="ARBA00023043"/>
    </source>
</evidence>
<dbReference type="Gene3D" id="1.25.40.20">
    <property type="entry name" value="Ankyrin repeat-containing domain"/>
    <property type="match status" value="1"/>
</dbReference>
<dbReference type="EMBL" id="JAPQKN010000001">
    <property type="protein sequence ID" value="KAJ5175320.1"/>
    <property type="molecule type" value="Genomic_DNA"/>
</dbReference>
<dbReference type="GeneID" id="81422498"/>
<organism evidence="3 4">
    <name type="scientific">Penicillium canariense</name>
    <dbReference type="NCBI Taxonomy" id="189055"/>
    <lineage>
        <taxon>Eukaryota</taxon>
        <taxon>Fungi</taxon>
        <taxon>Dikarya</taxon>
        <taxon>Ascomycota</taxon>
        <taxon>Pezizomycotina</taxon>
        <taxon>Eurotiomycetes</taxon>
        <taxon>Eurotiomycetidae</taxon>
        <taxon>Eurotiales</taxon>
        <taxon>Aspergillaceae</taxon>
        <taxon>Penicillium</taxon>
    </lineage>
</organism>
<dbReference type="InterPro" id="IPR002110">
    <property type="entry name" value="Ankyrin_rpt"/>
</dbReference>
<keyword evidence="1" id="KW-0677">Repeat</keyword>
<dbReference type="Proteomes" id="UP001149163">
    <property type="component" value="Unassembled WGS sequence"/>
</dbReference>
<keyword evidence="2" id="KW-0040">ANK repeat</keyword>
<name>A0A9W9IDM1_9EURO</name>
<dbReference type="GO" id="GO:0005737">
    <property type="term" value="C:cytoplasm"/>
    <property type="evidence" value="ECO:0007669"/>
    <property type="project" value="TreeGrafter"/>
</dbReference>
<dbReference type="Pfam" id="PF12796">
    <property type="entry name" value="Ank_2"/>
    <property type="match status" value="1"/>
</dbReference>
<dbReference type="SMART" id="SM00248">
    <property type="entry name" value="ANK"/>
    <property type="match status" value="4"/>
</dbReference>
<sequence length="868" mass="95273">MIETLLIWGADVNHVMTTWSIGSALAAACLGYRIENAKLLIRKGADVNMRLVCGEEGSALAAVCAKGQTAMADILLESGASINMPVTSGRYGSALAAACHRNSATMVDLLIDYGADVNMILENGDFPTSLMAAIHGRRGENVKVLLHKGANPNLSVPTGSFGDAISLAVHRKDKVSIRHLINAEARIGPLTADLIYTEGLCSPRFSNAHTSTHQKSVASPTSTNISCELLDLPRMYNDIQSALTNTTVLVRKKDTIEYSTVQKSLFDYYGTLGIDVMKGLVRTLKSSECLYTDGRMSLMAYSHGIRLTSCSLDQELLNILKWICLTVRRPVSGAIYLSAADSNLERFGPPSLTLRPLQPLHELDLPNGCWGELFDGAVVALAPGVQNKAPCRGLELNCNAMIQLAAVEYPVLVECGSDLPSGLVFLGYSTALIPIRETDDGMILWHLEVASQDRQIKASELQATRSDWLRTQDLSYLLSKKALLGWCSRAELRLGASTDDLNVTWSGAKVKPFSFELANINLQALAQSAAPAQLGMQVGASWQLVNNTVKFTPSGEYLKCLNRSRFDQIVLYDVSTMRAWLVPLIFVLHHMLLVYWKGIPEKFREADVPLAATASWHPYASYDALVDEGDVVIQRSEKSEDCLTVLKLLIGFSINLGRISRPKSKGKKIYGYEFMDIVHEPPTTTLKKTTLEKDSLAWSPLLNEINCLFCSDLGDAIVAQRTSELSSPCNTLPKGHDLMAALIRSIELLSETKGGWCGGHISPLLNDGAWQVTGSPFQECQHDTHESCWNQPEFLQKIKPLRLIERTSGSSLRDHINGAVVFGGPLKVRRFALSSRASGQYQSRQETIRVPIKQEQVENTTQMFVRSD</sequence>
<evidence type="ECO:0000313" key="3">
    <source>
        <dbReference type="EMBL" id="KAJ5175320.1"/>
    </source>
</evidence>
<dbReference type="PANTHER" id="PTHR24198:SF165">
    <property type="entry name" value="ANKYRIN REPEAT-CONTAINING PROTEIN-RELATED"/>
    <property type="match status" value="1"/>
</dbReference>
<dbReference type="OrthoDB" id="1577640at2759"/>
<dbReference type="InterPro" id="IPR036770">
    <property type="entry name" value="Ankyrin_rpt-contain_sf"/>
</dbReference>
<proteinExistence type="predicted"/>
<evidence type="ECO:0000313" key="4">
    <source>
        <dbReference type="Proteomes" id="UP001149163"/>
    </source>
</evidence>
<dbReference type="AlphaFoldDB" id="A0A9W9IDM1"/>
<reference evidence="3" key="2">
    <citation type="journal article" date="2023" name="IMA Fungus">
        <title>Comparative genomic study of the Penicillium genus elucidates a diverse pangenome and 15 lateral gene transfer events.</title>
        <authorList>
            <person name="Petersen C."/>
            <person name="Sorensen T."/>
            <person name="Nielsen M.R."/>
            <person name="Sondergaard T.E."/>
            <person name="Sorensen J.L."/>
            <person name="Fitzpatrick D.A."/>
            <person name="Frisvad J.C."/>
            <person name="Nielsen K.L."/>
        </authorList>
    </citation>
    <scope>NUCLEOTIDE SEQUENCE</scope>
    <source>
        <strain evidence="3">IBT 26290</strain>
    </source>
</reference>
<keyword evidence="4" id="KW-1185">Reference proteome</keyword>
<accession>A0A9W9IDM1</accession>
<dbReference type="PANTHER" id="PTHR24198">
    <property type="entry name" value="ANKYRIN REPEAT AND PROTEIN KINASE DOMAIN-CONTAINING PROTEIN"/>
    <property type="match status" value="1"/>
</dbReference>
<comment type="caution">
    <text evidence="3">The sequence shown here is derived from an EMBL/GenBank/DDBJ whole genome shotgun (WGS) entry which is preliminary data.</text>
</comment>